<dbReference type="OrthoDB" id="3257095at2759"/>
<reference evidence="7" key="1">
    <citation type="journal article" date="2020" name="Stud. Mycol.">
        <title>101 Dothideomycetes genomes: a test case for predicting lifestyles and emergence of pathogens.</title>
        <authorList>
            <person name="Haridas S."/>
            <person name="Albert R."/>
            <person name="Binder M."/>
            <person name="Bloem J."/>
            <person name="Labutti K."/>
            <person name="Salamov A."/>
            <person name="Andreopoulos B."/>
            <person name="Baker S."/>
            <person name="Barry K."/>
            <person name="Bills G."/>
            <person name="Bluhm B."/>
            <person name="Cannon C."/>
            <person name="Castanera R."/>
            <person name="Culley D."/>
            <person name="Daum C."/>
            <person name="Ezra D."/>
            <person name="Gonzalez J."/>
            <person name="Henrissat B."/>
            <person name="Kuo A."/>
            <person name="Liang C."/>
            <person name="Lipzen A."/>
            <person name="Lutzoni F."/>
            <person name="Magnuson J."/>
            <person name="Mondo S."/>
            <person name="Nolan M."/>
            <person name="Ohm R."/>
            <person name="Pangilinan J."/>
            <person name="Park H.-J."/>
            <person name="Ramirez L."/>
            <person name="Alfaro M."/>
            <person name="Sun H."/>
            <person name="Tritt A."/>
            <person name="Yoshinaga Y."/>
            <person name="Zwiers L.-H."/>
            <person name="Turgeon B."/>
            <person name="Goodwin S."/>
            <person name="Spatafora J."/>
            <person name="Crous P."/>
            <person name="Grigoriev I."/>
        </authorList>
    </citation>
    <scope>NUCLEOTIDE SEQUENCE</scope>
    <source>
        <strain evidence="7">CBS 627.86</strain>
    </source>
</reference>
<protein>
    <submittedName>
        <fullName evidence="7">Amino acid/polyamine transporter I</fullName>
    </submittedName>
</protein>
<evidence type="ECO:0000256" key="2">
    <source>
        <dbReference type="ARBA" id="ARBA00022448"/>
    </source>
</evidence>
<evidence type="ECO:0000256" key="6">
    <source>
        <dbReference type="SAM" id="Phobius"/>
    </source>
</evidence>
<comment type="subcellular location">
    <subcellularLocation>
        <location evidence="1">Membrane</location>
        <topology evidence="1">Multi-pass membrane protein</topology>
    </subcellularLocation>
</comment>
<organism evidence="7 8">
    <name type="scientific">Lophiotrema nucula</name>
    <dbReference type="NCBI Taxonomy" id="690887"/>
    <lineage>
        <taxon>Eukaryota</taxon>
        <taxon>Fungi</taxon>
        <taxon>Dikarya</taxon>
        <taxon>Ascomycota</taxon>
        <taxon>Pezizomycotina</taxon>
        <taxon>Dothideomycetes</taxon>
        <taxon>Pleosporomycetidae</taxon>
        <taxon>Pleosporales</taxon>
        <taxon>Lophiotremataceae</taxon>
        <taxon>Lophiotrema</taxon>
    </lineage>
</organism>
<feature type="transmembrane region" description="Helical" evidence="6">
    <location>
        <begin position="220"/>
        <end position="241"/>
    </location>
</feature>
<keyword evidence="5 6" id="KW-0472">Membrane</keyword>
<dbReference type="PANTHER" id="PTHR45649:SF5">
    <property type="entry name" value="GABA TRANSPORTER (EUROFUNG)-RELATED"/>
    <property type="match status" value="1"/>
</dbReference>
<feature type="transmembrane region" description="Helical" evidence="6">
    <location>
        <begin position="303"/>
        <end position="326"/>
    </location>
</feature>
<proteinExistence type="predicted"/>
<feature type="transmembrane region" description="Helical" evidence="6">
    <location>
        <begin position="262"/>
        <end position="283"/>
    </location>
</feature>
<keyword evidence="4 6" id="KW-1133">Transmembrane helix</keyword>
<feature type="transmembrane region" description="Helical" evidence="6">
    <location>
        <begin position="147"/>
        <end position="167"/>
    </location>
</feature>
<name>A0A6A5YLI3_9PLEO</name>
<dbReference type="AlphaFoldDB" id="A0A6A5YLI3"/>
<dbReference type="GO" id="GO:0022857">
    <property type="term" value="F:transmembrane transporter activity"/>
    <property type="evidence" value="ECO:0007669"/>
    <property type="project" value="InterPro"/>
</dbReference>
<feature type="transmembrane region" description="Helical" evidence="6">
    <location>
        <begin position="458"/>
        <end position="476"/>
    </location>
</feature>
<dbReference type="Gene3D" id="1.20.1740.10">
    <property type="entry name" value="Amino acid/polyamine transporter I"/>
    <property type="match status" value="1"/>
</dbReference>
<feature type="transmembrane region" description="Helical" evidence="6">
    <location>
        <begin position="55"/>
        <end position="78"/>
    </location>
</feature>
<sequence length="510" mass="56241">MACANGTSIVVTDTFQRYINLVAIVNFGFTLQAGWETVGLTLQYALYNGGPVSLVYGAILAGIGSTAIATSLGEMASMDPTVGAQYRWSARFAQKWPEFWGLMQGNLTGWITVFAWIVNCGGSLQILSNMVQGLVIFHNPDYVPQRWHQTLFMYAFIAVPVLCNFGLRRVLNTLETIGGICHVLFFITVITVLATLSERSTNAFVWKTLTNDVSGWNNPSIAWCLGLLTTVFPITSFDGVLHMIDETKEPRKRVPKSMITSVALNAIMQFAFVVCVLYCLGDYDTVAASGLPLVEIYYGATKSKAGATILVLMHGVIFSISLFNIYASVSRLVWAFARDKGLPFANFFTYVHPTLQIPIPALLLVALIDALLALINIGSTVAFTALVSLPTVALYVSYFIPIMLLTLRKLAGKHPQYGPFKLGRWGLPINLFSLTYIIFVLIWIPFPPSRPVTAQTMNYAAPIFGGLVLLALVDWFTTGRKRFQVPTGPIVIPEDDQELEHKGHHHGHEE</sequence>
<accession>A0A6A5YLI3</accession>
<keyword evidence="2" id="KW-0813">Transport</keyword>
<feature type="transmembrane region" description="Helical" evidence="6">
    <location>
        <begin position="18"/>
        <end position="35"/>
    </location>
</feature>
<keyword evidence="3 6" id="KW-0812">Transmembrane</keyword>
<evidence type="ECO:0000256" key="4">
    <source>
        <dbReference type="ARBA" id="ARBA00022989"/>
    </source>
</evidence>
<dbReference type="EMBL" id="ML977357">
    <property type="protein sequence ID" value="KAF2107071.1"/>
    <property type="molecule type" value="Genomic_DNA"/>
</dbReference>
<evidence type="ECO:0000256" key="1">
    <source>
        <dbReference type="ARBA" id="ARBA00004141"/>
    </source>
</evidence>
<evidence type="ECO:0000313" key="8">
    <source>
        <dbReference type="Proteomes" id="UP000799770"/>
    </source>
</evidence>
<feature type="transmembrane region" description="Helical" evidence="6">
    <location>
        <begin position="347"/>
        <end position="375"/>
    </location>
</feature>
<dbReference type="PANTHER" id="PTHR45649">
    <property type="entry name" value="AMINO-ACID PERMEASE BAT1"/>
    <property type="match status" value="1"/>
</dbReference>
<evidence type="ECO:0000313" key="7">
    <source>
        <dbReference type="EMBL" id="KAF2107071.1"/>
    </source>
</evidence>
<gene>
    <name evidence="7" type="ORF">BDV96DRAFT_506928</name>
</gene>
<feature type="transmembrane region" description="Helical" evidence="6">
    <location>
        <begin position="99"/>
        <end position="127"/>
    </location>
</feature>
<dbReference type="Proteomes" id="UP000799770">
    <property type="component" value="Unassembled WGS sequence"/>
</dbReference>
<keyword evidence="8" id="KW-1185">Reference proteome</keyword>
<dbReference type="InterPro" id="IPR002293">
    <property type="entry name" value="AA/rel_permease1"/>
</dbReference>
<evidence type="ECO:0000256" key="5">
    <source>
        <dbReference type="ARBA" id="ARBA00023136"/>
    </source>
</evidence>
<feature type="transmembrane region" description="Helical" evidence="6">
    <location>
        <begin position="381"/>
        <end position="405"/>
    </location>
</feature>
<dbReference type="Pfam" id="PF13520">
    <property type="entry name" value="AA_permease_2"/>
    <property type="match status" value="1"/>
</dbReference>
<feature type="transmembrane region" description="Helical" evidence="6">
    <location>
        <begin position="179"/>
        <end position="197"/>
    </location>
</feature>
<feature type="transmembrane region" description="Helical" evidence="6">
    <location>
        <begin position="425"/>
        <end position="446"/>
    </location>
</feature>
<dbReference type="PIRSF" id="PIRSF006060">
    <property type="entry name" value="AA_transporter"/>
    <property type="match status" value="1"/>
</dbReference>
<dbReference type="GO" id="GO:0016020">
    <property type="term" value="C:membrane"/>
    <property type="evidence" value="ECO:0007669"/>
    <property type="project" value="UniProtKB-SubCell"/>
</dbReference>
<evidence type="ECO:0000256" key="3">
    <source>
        <dbReference type="ARBA" id="ARBA00022692"/>
    </source>
</evidence>